<dbReference type="VEuPathDB" id="FungiDB:PAAG_12696"/>
<sequence length="136" mass="15331">MEELFDPKLGYPITKTALEARNTRILPERLGQRNNTSPIFIPTIPQMIDALLDQDRYHHDHAGDSNFNILASQPAEHIMGSVRSLYLEHPTQQQKVLPHLTSNNLSGMEAKLAGFKLRPAIMLDNLTRLPTPSPLQ</sequence>
<dbReference type="eggNOG" id="ENOG502SSV6">
    <property type="taxonomic scope" value="Eukaryota"/>
</dbReference>
<organism evidence="1 2">
    <name type="scientific">Paracoccidioides lutzii (strain ATCC MYA-826 / Pb01)</name>
    <name type="common">Paracoccidioides brasiliensis</name>
    <dbReference type="NCBI Taxonomy" id="502779"/>
    <lineage>
        <taxon>Eukaryota</taxon>
        <taxon>Fungi</taxon>
        <taxon>Dikarya</taxon>
        <taxon>Ascomycota</taxon>
        <taxon>Pezizomycotina</taxon>
        <taxon>Eurotiomycetes</taxon>
        <taxon>Eurotiomycetidae</taxon>
        <taxon>Onygenales</taxon>
        <taxon>Ajellomycetaceae</taxon>
        <taxon>Paracoccidioides</taxon>
    </lineage>
</organism>
<dbReference type="AlphaFoldDB" id="A0A0A2VIC1"/>
<dbReference type="EMBL" id="KN294065">
    <property type="protein sequence ID" value="KGQ00649.1"/>
    <property type="molecule type" value="Genomic_DNA"/>
</dbReference>
<dbReference type="OrthoDB" id="2959714at2759"/>
<dbReference type="RefSeq" id="XP_015702236.1">
    <property type="nucleotide sequence ID" value="XM_015848151.1"/>
</dbReference>
<dbReference type="Proteomes" id="UP000002059">
    <property type="component" value="Partially assembled WGS sequence"/>
</dbReference>
<accession>A0A0A2VIC1</accession>
<dbReference type="GeneID" id="26971272"/>
<evidence type="ECO:0000313" key="1">
    <source>
        <dbReference type="EMBL" id="KGQ00649.1"/>
    </source>
</evidence>
<keyword evidence="2" id="KW-1185">Reference proteome</keyword>
<dbReference type="HOGENOM" id="CLU_1876074_0_0_1"/>
<proteinExistence type="predicted"/>
<protein>
    <submittedName>
        <fullName evidence="1">Uncharacterized protein</fullName>
    </submittedName>
</protein>
<evidence type="ECO:0000313" key="2">
    <source>
        <dbReference type="Proteomes" id="UP000002059"/>
    </source>
</evidence>
<gene>
    <name evidence="1" type="ORF">PAAG_12696</name>
</gene>
<name>A0A0A2VIC1_PARBA</name>
<dbReference type="KEGG" id="pbl:PAAG_12696"/>
<reference evidence="1 2" key="1">
    <citation type="journal article" date="2011" name="PLoS Genet.">
        <title>Comparative genomic analysis of human fungal pathogens causing paracoccidioidomycosis.</title>
        <authorList>
            <person name="Desjardins C.A."/>
            <person name="Champion M.D."/>
            <person name="Holder J.W."/>
            <person name="Muszewska A."/>
            <person name="Goldberg J."/>
            <person name="Bailao A.M."/>
            <person name="Brigido M.M."/>
            <person name="Ferreira M.E."/>
            <person name="Garcia A.M."/>
            <person name="Grynberg M."/>
            <person name="Gujja S."/>
            <person name="Heiman D.I."/>
            <person name="Henn M.R."/>
            <person name="Kodira C.D."/>
            <person name="Leon-Narvaez H."/>
            <person name="Longo L.V."/>
            <person name="Ma L.J."/>
            <person name="Malavazi I."/>
            <person name="Matsuo A.L."/>
            <person name="Morais F.V."/>
            <person name="Pereira M."/>
            <person name="Rodriguez-Brito S."/>
            <person name="Sakthikumar S."/>
            <person name="Salem-Izacc S.M."/>
            <person name="Sykes S.M."/>
            <person name="Teixeira M.M."/>
            <person name="Vallejo M.C."/>
            <person name="Walter M.E."/>
            <person name="Yandava C."/>
            <person name="Young S."/>
            <person name="Zeng Q."/>
            <person name="Zucker J."/>
            <person name="Felipe M.S."/>
            <person name="Goldman G.H."/>
            <person name="Haas B.J."/>
            <person name="McEwen J.G."/>
            <person name="Nino-Vega G."/>
            <person name="Puccia R."/>
            <person name="San-Blas G."/>
            <person name="Soares C.M."/>
            <person name="Birren B.W."/>
            <person name="Cuomo C.A."/>
        </authorList>
    </citation>
    <scope>NUCLEOTIDE SEQUENCE [LARGE SCALE GENOMIC DNA]</scope>
    <source>
        <strain evidence="2">ATCC MYA-826 / Pb01</strain>
    </source>
</reference>